<keyword evidence="8" id="KW-1185">Reference proteome</keyword>
<feature type="domain" description="TauD/TfdA-like" evidence="6">
    <location>
        <begin position="10"/>
        <end position="288"/>
    </location>
</feature>
<sequence>MEDETMAVTFKELTETFAAEVHGIDIAAGVDETDVAEVVRLFNTYSVLVFPDQDIDDEQQIRFSQSLSDIGGFGGLEQTVVTNEGAGSKIAVISNVDTATETIIMPSDKRMVFNSGNEMWHTDSSFKRVPATASLLSGREVPPREGQTEFATQRVAYDDLPAEQQKRLEPLIAIHDFAYSRGLVAPDLISADQRRETPPVPQAVVRTNPANGRQNFYAGAHASHVRGMPVEEGRALLKELTAIATQDKYIYRHTWRPKDLVMWDNRCCLHRGRPWEKAKYRRVMHRTTIAGIGPTAD</sequence>
<evidence type="ECO:0000256" key="1">
    <source>
        <dbReference type="ARBA" id="ARBA00005896"/>
    </source>
</evidence>
<dbReference type="PANTHER" id="PTHR43779:SF3">
    <property type="entry name" value="(3R)-3-[(CARBOXYMETHYL)AMINO]FATTY ACID OXYGENASE_DECARBOXYLASE"/>
    <property type="match status" value="1"/>
</dbReference>
<reference evidence="7 8" key="1">
    <citation type="journal article" date="2014" name="Nature">
        <title>An environmental bacterial taxon with a large and distinct metabolic repertoire.</title>
        <authorList>
            <person name="Wilson M.C."/>
            <person name="Mori T."/>
            <person name="Ruckert C."/>
            <person name="Uria A.R."/>
            <person name="Helf M.J."/>
            <person name="Takada K."/>
            <person name="Gernert C."/>
            <person name="Steffens U.A."/>
            <person name="Heycke N."/>
            <person name="Schmitt S."/>
            <person name="Rinke C."/>
            <person name="Helfrich E.J."/>
            <person name="Brachmann A.O."/>
            <person name="Gurgui C."/>
            <person name="Wakimoto T."/>
            <person name="Kracht M."/>
            <person name="Crusemann M."/>
            <person name="Hentschel U."/>
            <person name="Abe I."/>
            <person name="Matsunaga S."/>
            <person name="Kalinowski J."/>
            <person name="Takeyama H."/>
            <person name="Piel J."/>
        </authorList>
    </citation>
    <scope>NUCLEOTIDE SEQUENCE [LARGE SCALE GENOMIC DNA]</scope>
    <source>
        <strain evidence="8">TSY1</strain>
    </source>
</reference>
<evidence type="ECO:0000256" key="4">
    <source>
        <dbReference type="ARBA" id="ARBA00023002"/>
    </source>
</evidence>
<keyword evidence="4" id="KW-0560">Oxidoreductase</keyword>
<dbReference type="InterPro" id="IPR003819">
    <property type="entry name" value="TauD/TfdA-like"/>
</dbReference>
<evidence type="ECO:0000259" key="6">
    <source>
        <dbReference type="Pfam" id="PF02668"/>
    </source>
</evidence>
<keyword evidence="5" id="KW-0408">Iron</keyword>
<dbReference type="HOGENOM" id="CLU_036005_2_0_7"/>
<gene>
    <name evidence="7" type="ORF">ETSY1_30070</name>
</gene>
<evidence type="ECO:0000256" key="5">
    <source>
        <dbReference type="ARBA" id="ARBA00023004"/>
    </source>
</evidence>
<dbReference type="InterPro" id="IPR042098">
    <property type="entry name" value="TauD-like_sf"/>
</dbReference>
<name>W4LBV4_ENTF1</name>
<evidence type="ECO:0000256" key="2">
    <source>
        <dbReference type="ARBA" id="ARBA00022723"/>
    </source>
</evidence>
<organism evidence="7 8">
    <name type="scientific">Entotheonella factor</name>
    <dbReference type="NCBI Taxonomy" id="1429438"/>
    <lineage>
        <taxon>Bacteria</taxon>
        <taxon>Pseudomonadati</taxon>
        <taxon>Nitrospinota/Tectimicrobiota group</taxon>
        <taxon>Candidatus Tectimicrobiota</taxon>
        <taxon>Candidatus Entotheonellia</taxon>
        <taxon>Candidatus Entotheonellales</taxon>
        <taxon>Candidatus Entotheonellaceae</taxon>
        <taxon>Candidatus Entotheonella</taxon>
    </lineage>
</organism>
<dbReference type="AlphaFoldDB" id="W4LBV4"/>
<dbReference type="Pfam" id="PF02668">
    <property type="entry name" value="TauD"/>
    <property type="match status" value="1"/>
</dbReference>
<evidence type="ECO:0000313" key="7">
    <source>
        <dbReference type="EMBL" id="ETW95583.1"/>
    </source>
</evidence>
<keyword evidence="2" id="KW-0479">Metal-binding</keyword>
<evidence type="ECO:0000256" key="3">
    <source>
        <dbReference type="ARBA" id="ARBA00022964"/>
    </source>
</evidence>
<dbReference type="PATRIC" id="fig|1429438.4.peg.5726"/>
<dbReference type="Gene3D" id="3.60.130.10">
    <property type="entry name" value="Clavaminate synthase-like"/>
    <property type="match status" value="1"/>
</dbReference>
<comment type="caution">
    <text evidence="7">The sequence shown here is derived from an EMBL/GenBank/DDBJ whole genome shotgun (WGS) entry which is preliminary data.</text>
</comment>
<dbReference type="InterPro" id="IPR051178">
    <property type="entry name" value="TfdA_dioxygenase"/>
</dbReference>
<dbReference type="EMBL" id="AZHW01000901">
    <property type="protein sequence ID" value="ETW95583.1"/>
    <property type="molecule type" value="Genomic_DNA"/>
</dbReference>
<accession>W4LBV4</accession>
<dbReference type="Proteomes" id="UP000019141">
    <property type="component" value="Unassembled WGS sequence"/>
</dbReference>
<protein>
    <recommendedName>
        <fullName evidence="6">TauD/TfdA-like domain-containing protein</fullName>
    </recommendedName>
</protein>
<proteinExistence type="inferred from homology"/>
<dbReference type="PANTHER" id="PTHR43779">
    <property type="entry name" value="DIOXYGENASE RV0097-RELATED"/>
    <property type="match status" value="1"/>
</dbReference>
<keyword evidence="3" id="KW-0223">Dioxygenase</keyword>
<dbReference type="GO" id="GO:0016706">
    <property type="term" value="F:2-oxoglutarate-dependent dioxygenase activity"/>
    <property type="evidence" value="ECO:0007669"/>
    <property type="project" value="UniProtKB-ARBA"/>
</dbReference>
<comment type="similarity">
    <text evidence="1">Belongs to the TfdA dioxygenase family.</text>
</comment>
<dbReference type="SUPFAM" id="SSF51197">
    <property type="entry name" value="Clavaminate synthase-like"/>
    <property type="match status" value="1"/>
</dbReference>
<evidence type="ECO:0000313" key="8">
    <source>
        <dbReference type="Proteomes" id="UP000019141"/>
    </source>
</evidence>
<dbReference type="GO" id="GO:0046872">
    <property type="term" value="F:metal ion binding"/>
    <property type="evidence" value="ECO:0007669"/>
    <property type="project" value="UniProtKB-KW"/>
</dbReference>